<evidence type="ECO:0000313" key="1">
    <source>
        <dbReference type="EMBL" id="DAD66697.1"/>
    </source>
</evidence>
<name>A0A8S5L9Y7_9CAUD</name>
<organism evidence="1">
    <name type="scientific">Myoviridae sp. ctPuP5</name>
    <dbReference type="NCBI Taxonomy" id="2823543"/>
    <lineage>
        <taxon>Viruses</taxon>
        <taxon>Duplodnaviria</taxon>
        <taxon>Heunggongvirae</taxon>
        <taxon>Uroviricota</taxon>
        <taxon>Caudoviricetes</taxon>
    </lineage>
</organism>
<protein>
    <submittedName>
        <fullName evidence="1">Uncharacterized protein</fullName>
    </submittedName>
</protein>
<accession>A0A8S5L9Y7</accession>
<proteinExistence type="predicted"/>
<sequence>MDFNLYETKMKVLFAEADRTLKPLLIEIFENRKPQHLVKDFGEILLNEEDLKGTFYSNYEYIEFHYNYFTHFSQIYYKLKGGIGSSYISHCTADIVYKADMFYLLKDILLKKEITTLKEE</sequence>
<dbReference type="EMBL" id="BK014662">
    <property type="protein sequence ID" value="DAD66697.1"/>
    <property type="molecule type" value="Genomic_DNA"/>
</dbReference>
<reference evidence="1" key="1">
    <citation type="journal article" date="2021" name="Proc. Natl. Acad. Sci. U.S.A.">
        <title>A Catalog of Tens of Thousands of Viruses from Human Metagenomes Reveals Hidden Associations with Chronic Diseases.</title>
        <authorList>
            <person name="Tisza M.J."/>
            <person name="Buck C.B."/>
        </authorList>
    </citation>
    <scope>NUCLEOTIDE SEQUENCE</scope>
    <source>
        <strain evidence="1">CtPuP5</strain>
    </source>
</reference>